<dbReference type="Proteomes" id="UP000279089">
    <property type="component" value="Unassembled WGS sequence"/>
</dbReference>
<protein>
    <recommendedName>
        <fullName evidence="4">DoxX family membrane protein</fullName>
    </recommendedName>
</protein>
<feature type="transmembrane region" description="Helical" evidence="1">
    <location>
        <begin position="46"/>
        <end position="64"/>
    </location>
</feature>
<feature type="transmembrane region" description="Helical" evidence="1">
    <location>
        <begin position="7"/>
        <end position="26"/>
    </location>
</feature>
<gene>
    <name evidence="2" type="ORF">EG028_18095</name>
</gene>
<sequence>MNTYMNLGRIFFAIGIAGIGVLHFFYPGIRPIIIPELKNILSNLSFIAYFIGVLLIGAGFLIAIGKKYSSLSLLMGILFFLLFLFGHLPTFLSAGSFNSYWVNINKMLALSGGFLVVSTIDPPKPGNRFMELVVKTGSLGKYLFAIMLYNFGVGHFNNLQGVSNLVPKYIPFPQFWTFLGGVALMGSAISIFSNYKVKLILLLLGLNLFIWLLLLHLYYAIRFPDWQEGENFIGVLSCLCFCGTALIISQTASKRMQ</sequence>
<feature type="transmembrane region" description="Helical" evidence="1">
    <location>
        <begin position="172"/>
        <end position="192"/>
    </location>
</feature>
<dbReference type="OrthoDB" id="1122300at2"/>
<feature type="transmembrane region" description="Helical" evidence="1">
    <location>
        <begin position="71"/>
        <end position="88"/>
    </location>
</feature>
<accession>A0A3N4MIR6</accession>
<dbReference type="RefSeq" id="WP_120515708.1">
    <property type="nucleotide sequence ID" value="NZ_QXZY01000004.1"/>
</dbReference>
<comment type="caution">
    <text evidence="2">The sequence shown here is derived from an EMBL/GenBank/DDBJ whole genome shotgun (WGS) entry which is preliminary data.</text>
</comment>
<reference evidence="3" key="1">
    <citation type="submission" date="2018-11" db="EMBL/GenBank/DDBJ databases">
        <title>Chitinophaga lutea sp.nov., isolate from arsenic contaminated soil.</title>
        <authorList>
            <person name="Zong Y."/>
        </authorList>
    </citation>
    <scope>NUCLEOTIDE SEQUENCE [LARGE SCALE GENOMIC DNA]</scope>
    <source>
        <strain evidence="3">YLT18</strain>
    </source>
</reference>
<dbReference type="AlphaFoldDB" id="A0A3N4MIR6"/>
<keyword evidence="1" id="KW-0812">Transmembrane</keyword>
<feature type="transmembrane region" description="Helical" evidence="1">
    <location>
        <begin position="100"/>
        <end position="120"/>
    </location>
</feature>
<evidence type="ECO:0000256" key="1">
    <source>
        <dbReference type="SAM" id="Phobius"/>
    </source>
</evidence>
<organism evidence="2 3">
    <name type="scientific">Chitinophaga barathri</name>
    <dbReference type="NCBI Taxonomy" id="1647451"/>
    <lineage>
        <taxon>Bacteria</taxon>
        <taxon>Pseudomonadati</taxon>
        <taxon>Bacteroidota</taxon>
        <taxon>Chitinophagia</taxon>
        <taxon>Chitinophagales</taxon>
        <taxon>Chitinophagaceae</taxon>
        <taxon>Chitinophaga</taxon>
    </lineage>
</organism>
<dbReference type="EMBL" id="RMBX01000010">
    <property type="protein sequence ID" value="RPD39569.1"/>
    <property type="molecule type" value="Genomic_DNA"/>
</dbReference>
<keyword evidence="3" id="KW-1185">Reference proteome</keyword>
<feature type="transmembrane region" description="Helical" evidence="1">
    <location>
        <begin position="132"/>
        <end position="152"/>
    </location>
</feature>
<evidence type="ECO:0008006" key="4">
    <source>
        <dbReference type="Google" id="ProtNLM"/>
    </source>
</evidence>
<feature type="transmembrane region" description="Helical" evidence="1">
    <location>
        <begin position="231"/>
        <end position="248"/>
    </location>
</feature>
<keyword evidence="1" id="KW-0472">Membrane</keyword>
<proteinExistence type="predicted"/>
<name>A0A3N4MIR6_9BACT</name>
<keyword evidence="1" id="KW-1133">Transmembrane helix</keyword>
<evidence type="ECO:0000313" key="2">
    <source>
        <dbReference type="EMBL" id="RPD39569.1"/>
    </source>
</evidence>
<evidence type="ECO:0000313" key="3">
    <source>
        <dbReference type="Proteomes" id="UP000279089"/>
    </source>
</evidence>
<feature type="transmembrane region" description="Helical" evidence="1">
    <location>
        <begin position="199"/>
        <end position="219"/>
    </location>
</feature>